<evidence type="ECO:0000313" key="3">
    <source>
        <dbReference type="EMBL" id="QJB04478.1"/>
    </source>
</evidence>
<dbReference type="AlphaFoldDB" id="A0A6H1Z7J5"/>
<dbReference type="InterPro" id="IPR001387">
    <property type="entry name" value="Cro/C1-type_HTH"/>
</dbReference>
<organism evidence="2">
    <name type="scientific">viral metagenome</name>
    <dbReference type="NCBI Taxonomy" id="1070528"/>
    <lineage>
        <taxon>unclassified sequences</taxon>
        <taxon>metagenomes</taxon>
        <taxon>organismal metagenomes</taxon>
    </lineage>
</organism>
<dbReference type="EMBL" id="MT143883">
    <property type="protein sequence ID" value="QJB04478.1"/>
    <property type="molecule type" value="Genomic_DNA"/>
</dbReference>
<dbReference type="PROSITE" id="PS50943">
    <property type="entry name" value="HTH_CROC1"/>
    <property type="match status" value="1"/>
</dbReference>
<reference evidence="2" key="1">
    <citation type="submission" date="2020-03" db="EMBL/GenBank/DDBJ databases">
        <title>The deep terrestrial virosphere.</title>
        <authorList>
            <person name="Holmfeldt K."/>
            <person name="Nilsson E."/>
            <person name="Simone D."/>
            <person name="Lopez-Fernandez M."/>
            <person name="Wu X."/>
            <person name="de Brujin I."/>
            <person name="Lundin D."/>
            <person name="Andersson A."/>
            <person name="Bertilsson S."/>
            <person name="Dopson M."/>
        </authorList>
    </citation>
    <scope>NUCLEOTIDE SEQUENCE</scope>
    <source>
        <strain evidence="2">MM171A00097</strain>
        <strain evidence="3">MM171B00243</strain>
    </source>
</reference>
<feature type="domain" description="HTH cro/C1-type" evidence="1">
    <location>
        <begin position="10"/>
        <end position="62"/>
    </location>
</feature>
<proteinExistence type="predicted"/>
<evidence type="ECO:0000259" key="1">
    <source>
        <dbReference type="PROSITE" id="PS50943"/>
    </source>
</evidence>
<sequence length="121" mass="13306">MNSEGLKDWLRKRMEKENLSLRKAAAMTDLSHGTIADILKGVSPSAETVRKLAHGFVSGNGQERLALEDELLILAGHRTGRPEAEDVSPTMGRLLDAVASFSEPQLNLMSEFAKFLSREGR</sequence>
<dbReference type="Gene3D" id="1.10.260.40">
    <property type="entry name" value="lambda repressor-like DNA-binding domains"/>
    <property type="match status" value="1"/>
</dbReference>
<dbReference type="CDD" id="cd00093">
    <property type="entry name" value="HTH_XRE"/>
    <property type="match status" value="1"/>
</dbReference>
<name>A0A6H1Z7J5_9ZZZZ</name>
<dbReference type="Pfam" id="PF01381">
    <property type="entry name" value="HTH_3"/>
    <property type="match status" value="1"/>
</dbReference>
<dbReference type="SMART" id="SM00530">
    <property type="entry name" value="HTH_XRE"/>
    <property type="match status" value="1"/>
</dbReference>
<dbReference type="GO" id="GO:0003677">
    <property type="term" value="F:DNA binding"/>
    <property type="evidence" value="ECO:0007669"/>
    <property type="project" value="InterPro"/>
</dbReference>
<accession>A0A6H1Z7J5</accession>
<gene>
    <name evidence="2" type="ORF">MM171A00097_0078</name>
    <name evidence="3" type="ORF">MM171B00243_0032</name>
</gene>
<dbReference type="EMBL" id="MT143710">
    <property type="protein sequence ID" value="QJA43431.1"/>
    <property type="molecule type" value="Genomic_DNA"/>
</dbReference>
<protein>
    <submittedName>
        <fullName evidence="2">Putative DNA binding, helix-turn-helix domain containing protein</fullName>
    </submittedName>
</protein>
<dbReference type="SUPFAM" id="SSF47413">
    <property type="entry name" value="lambda repressor-like DNA-binding domains"/>
    <property type="match status" value="1"/>
</dbReference>
<dbReference type="InterPro" id="IPR010982">
    <property type="entry name" value="Lambda_DNA-bd_dom_sf"/>
</dbReference>
<evidence type="ECO:0000313" key="2">
    <source>
        <dbReference type="EMBL" id="QJA43431.1"/>
    </source>
</evidence>